<dbReference type="SUPFAM" id="SSF54909">
    <property type="entry name" value="Dimeric alpha+beta barrel"/>
    <property type="match status" value="1"/>
</dbReference>
<evidence type="ECO:0000256" key="1">
    <source>
        <dbReference type="SAM" id="MobiDB-lite"/>
    </source>
</evidence>
<dbReference type="KEGG" id="tra:Trad_2904"/>
<evidence type="ECO:0000259" key="2">
    <source>
        <dbReference type="PROSITE" id="PS51725"/>
    </source>
</evidence>
<dbReference type="STRING" id="649638.Trad_2904"/>
<dbReference type="EMBL" id="CP002049">
    <property type="protein sequence ID" value="ADI16002.1"/>
    <property type="molecule type" value="Genomic_DNA"/>
</dbReference>
<dbReference type="RefSeq" id="WP_013179361.1">
    <property type="nucleotide sequence ID" value="NC_014221.1"/>
</dbReference>
<keyword evidence="4" id="KW-1185">Reference proteome</keyword>
<keyword evidence="3" id="KW-0560">Oxidoreductase</keyword>
<name>D7CVU1_TRURR</name>
<evidence type="ECO:0000313" key="4">
    <source>
        <dbReference type="Proteomes" id="UP000000379"/>
    </source>
</evidence>
<dbReference type="OrthoDB" id="384737at2"/>
<dbReference type="InterPro" id="IPR050404">
    <property type="entry name" value="Heme-degrading_MO"/>
</dbReference>
<feature type="region of interest" description="Disordered" evidence="1">
    <location>
        <begin position="100"/>
        <end position="119"/>
    </location>
</feature>
<dbReference type="Pfam" id="PF03992">
    <property type="entry name" value="ABM"/>
    <property type="match status" value="1"/>
</dbReference>
<dbReference type="GO" id="GO:0004497">
    <property type="term" value="F:monooxygenase activity"/>
    <property type="evidence" value="ECO:0007669"/>
    <property type="project" value="UniProtKB-KW"/>
</dbReference>
<organism evidence="3 4">
    <name type="scientific">Truepera radiovictrix (strain DSM 17093 / CIP 108686 / LMG 22925 / RQ-24)</name>
    <dbReference type="NCBI Taxonomy" id="649638"/>
    <lineage>
        <taxon>Bacteria</taxon>
        <taxon>Thermotogati</taxon>
        <taxon>Deinococcota</taxon>
        <taxon>Deinococci</taxon>
        <taxon>Trueperales</taxon>
        <taxon>Trueperaceae</taxon>
        <taxon>Truepera</taxon>
    </lineage>
</organism>
<dbReference type="HOGENOM" id="CLU_141544_1_1_0"/>
<keyword evidence="3" id="KW-0503">Monooxygenase</keyword>
<dbReference type="Gene3D" id="3.30.70.100">
    <property type="match status" value="1"/>
</dbReference>
<dbReference type="InterPro" id="IPR011008">
    <property type="entry name" value="Dimeric_a/b-barrel"/>
</dbReference>
<dbReference type="PANTHER" id="PTHR34474:SF2">
    <property type="entry name" value="SIGNAL TRANSDUCTION PROTEIN TRAP"/>
    <property type="match status" value="1"/>
</dbReference>
<protein>
    <submittedName>
        <fullName evidence="3">Antibiotic biosynthesis monooxygenase</fullName>
    </submittedName>
</protein>
<dbReference type="AlphaFoldDB" id="D7CVU1"/>
<dbReference type="InterPro" id="IPR007138">
    <property type="entry name" value="ABM_dom"/>
</dbReference>
<feature type="domain" description="ABM" evidence="2">
    <location>
        <begin position="2"/>
        <end position="94"/>
    </location>
</feature>
<accession>D7CVU1</accession>
<dbReference type="eggNOG" id="COG2329">
    <property type="taxonomic scope" value="Bacteria"/>
</dbReference>
<dbReference type="PROSITE" id="PS51725">
    <property type="entry name" value="ABM"/>
    <property type="match status" value="1"/>
</dbReference>
<evidence type="ECO:0000313" key="3">
    <source>
        <dbReference type="EMBL" id="ADI16002.1"/>
    </source>
</evidence>
<proteinExistence type="predicted"/>
<dbReference type="PANTHER" id="PTHR34474">
    <property type="entry name" value="SIGNAL TRANSDUCTION PROTEIN TRAP"/>
    <property type="match status" value="1"/>
</dbReference>
<gene>
    <name evidence="3" type="ordered locus">Trad_2904</name>
</gene>
<sequence length="119" mass="13323">MISVANRIFVHPDYAEAFEERFRNRAGQVDTMPGFLSNQLLRPTREGEPYVVLTFWESLDAFEAWTTSAAFREGHAKSGSLPKEAFTGRNVLEIHQVIQDSRDPALKPDAPLKLGGAPH</sequence>
<dbReference type="Proteomes" id="UP000000379">
    <property type="component" value="Chromosome"/>
</dbReference>
<reference evidence="3 4" key="2">
    <citation type="journal article" date="2011" name="Stand. Genomic Sci.">
        <title>Complete genome sequence of Truepera radiovictrix type strain (RQ-24).</title>
        <authorList>
            <person name="Ivanova N."/>
            <person name="Rohde C."/>
            <person name="Munk C."/>
            <person name="Nolan M."/>
            <person name="Lucas S."/>
            <person name="Del Rio T.G."/>
            <person name="Tice H."/>
            <person name="Deshpande S."/>
            <person name="Cheng J.F."/>
            <person name="Tapia R."/>
            <person name="Han C."/>
            <person name="Goodwin L."/>
            <person name="Pitluck S."/>
            <person name="Liolios K."/>
            <person name="Mavromatis K."/>
            <person name="Mikhailova N."/>
            <person name="Pati A."/>
            <person name="Chen A."/>
            <person name="Palaniappan K."/>
            <person name="Land M."/>
            <person name="Hauser L."/>
            <person name="Chang Y.J."/>
            <person name="Jeffries C.D."/>
            <person name="Brambilla E."/>
            <person name="Rohde M."/>
            <person name="Goker M."/>
            <person name="Tindall B.J."/>
            <person name="Woyke T."/>
            <person name="Bristow J."/>
            <person name="Eisen J.A."/>
            <person name="Markowitz V."/>
            <person name="Hugenholtz P."/>
            <person name="Kyrpides N.C."/>
            <person name="Klenk H.P."/>
            <person name="Lapidus A."/>
        </authorList>
    </citation>
    <scope>NUCLEOTIDE SEQUENCE [LARGE SCALE GENOMIC DNA]</scope>
    <source>
        <strain evidence="4">DSM 17093 / CIP 108686 / LMG 22925 / RQ-24</strain>
    </source>
</reference>
<reference evidence="4" key="1">
    <citation type="submission" date="2010-05" db="EMBL/GenBank/DDBJ databases">
        <title>The complete genome of Truepera radiovictris DSM 17093.</title>
        <authorList>
            <consortium name="US DOE Joint Genome Institute (JGI-PGF)"/>
            <person name="Lucas S."/>
            <person name="Copeland A."/>
            <person name="Lapidus A."/>
            <person name="Glavina del Rio T."/>
            <person name="Dalin E."/>
            <person name="Tice H."/>
            <person name="Bruce D."/>
            <person name="Goodwin L."/>
            <person name="Pitluck S."/>
            <person name="Kyrpides N."/>
            <person name="Mavromatis K."/>
            <person name="Ovchinnikova G."/>
            <person name="Munk A.C."/>
            <person name="Detter J.C."/>
            <person name="Han C."/>
            <person name="Tapia R."/>
            <person name="Land M."/>
            <person name="Hauser L."/>
            <person name="Markowitz V."/>
            <person name="Cheng J.-F."/>
            <person name="Hugenholtz P."/>
            <person name="Woyke T."/>
            <person name="Wu D."/>
            <person name="Tindall B."/>
            <person name="Pomrenke H.G."/>
            <person name="Brambilla E."/>
            <person name="Klenk H.-P."/>
            <person name="Eisen J.A."/>
        </authorList>
    </citation>
    <scope>NUCLEOTIDE SEQUENCE [LARGE SCALE GENOMIC DNA]</scope>
    <source>
        <strain evidence="4">DSM 17093 / CIP 108686 / LMG 22925 / RQ-24</strain>
    </source>
</reference>